<accession>A0A9W8J074</accession>
<keyword evidence="5" id="KW-1185">Reference proteome</keyword>
<dbReference type="OrthoDB" id="3068901at2759"/>
<feature type="non-terminal residue" evidence="4">
    <location>
        <position position="1210"/>
    </location>
</feature>
<dbReference type="PANTHER" id="PTHR10039:SF14">
    <property type="entry name" value="NACHT DOMAIN-CONTAINING PROTEIN"/>
    <property type="match status" value="1"/>
</dbReference>
<evidence type="ECO:0000313" key="4">
    <source>
        <dbReference type="EMBL" id="KAJ2925892.1"/>
    </source>
</evidence>
<evidence type="ECO:0000259" key="3">
    <source>
        <dbReference type="PROSITE" id="PS50837"/>
    </source>
</evidence>
<dbReference type="EMBL" id="JANBPK010001102">
    <property type="protein sequence ID" value="KAJ2925892.1"/>
    <property type="molecule type" value="Genomic_DNA"/>
</dbReference>
<dbReference type="SUPFAM" id="SSF52540">
    <property type="entry name" value="P-loop containing nucleoside triphosphate hydrolases"/>
    <property type="match status" value="2"/>
</dbReference>
<sequence length="1210" mass="136428">MGYSGGMKRPVSKPDSFLEWCSRYPSDDSDVYNILLHRRSSEDRFSPSDGWELVLKNGAPDALYDSPARDDAPYCDKDTRVEVKGEIMDWIEDHHSPQRLLCITGAAGAGKSALQQTIAQICGAKNTLGGSFFFSREDPSRNNVDRIVSTIAYGLGLKHPALKNLIKTAVEDNPSIFSQSLKAQMNHLIVTPVSGLTTEMGVEPSDDSQYVILIDGLDECEQEDHQAELLQAIKQCLLRDNLPFRILISSRPEWAIRTALEPGGHLHDLAYHLQLSERHDATEDIRKYLQKRFEELSYRIANHQWITKEDIETIVEAASGQFIVAAAVYKYIREASPPKRLKALDNLYTNILSAAEAAYPGRDFHLRLRAHQVHSLSVTLPTFIASESLTEALEMTLDLESKAVGILVSGLSSLVALEKDDQGGQRLRLYHKSFSDFLDDAYRANDLFVPADKVYAFIANHCMRTIIQLSPDLESLPNKWAKIQPELKLKTLEAAVAFLPNSLRRAHVPDIEHKLVDFTKAGGWKRLDRLLPWLYDRGEYRLAYWRALLSEGYTRIKFLRPKLPVYGQMEASTIARQRFFIEPPEIATAAEPIIDAGSGSRDTPIPASRTAPSQPRRDEYPETSRSSGVNIFPNAHNFEMGNVLFNIALTRSDSDSWELLSEKSAPNAFHNSRACYDRPKCDEDTRLEVITELTNWIEDRNGTQRLLCMTGAAGAGKSALQQTMAERCGKSKILGSAFFFGAADPTRNTVTPIVPTIAFQLGLANPALKEAINSAIDEDPTIFSRSLQDQMDTLIVGPVRGLKDPKALPAYAILIDGLDECKGEHHQSELLGAIKESLLADDLPFRIFIASRPEWSIRSELEPGGDLHELAYHIQLSDKYDATADIRRYLWRRLRDIGRKSRDPRARSSAWPAAEDIEILVRAASGQFIYAATVVKYVSEPRTYPSDRLKTVIGWTPAEDQLARPFETLDRLYANILSEAKDAYEAVDIYQRRDFLLLFKAYHMKDTKGLSGLDLRFNDTTALNAVLGLEEYAHESLISDLHSLVVYEPSQVHGFKLRSYHRSFSEFMESESRSQALFVPASRVYAHIAKCSLQNISRCPLKSIPKSYVNWEELSTTPRTALISVFAFSICILNADPIDKELIAFSEEQGWSKIDKLLLSLKPIRNRWVHDVMMPRLVDILLVLIGRFKDEGRKLVGVLVDRRDKWRFNL</sequence>
<dbReference type="AlphaFoldDB" id="A0A9W8J074"/>
<evidence type="ECO:0000256" key="2">
    <source>
        <dbReference type="SAM" id="MobiDB-lite"/>
    </source>
</evidence>
<feature type="domain" description="NACHT" evidence="3">
    <location>
        <begin position="99"/>
        <end position="252"/>
    </location>
</feature>
<dbReference type="InterPro" id="IPR027417">
    <property type="entry name" value="P-loop_NTPase"/>
</dbReference>
<dbReference type="PROSITE" id="PS50837">
    <property type="entry name" value="NACHT"/>
    <property type="match status" value="1"/>
</dbReference>
<dbReference type="Proteomes" id="UP001140091">
    <property type="component" value="Unassembled WGS sequence"/>
</dbReference>
<keyword evidence="1" id="KW-0677">Repeat</keyword>
<reference evidence="4" key="1">
    <citation type="submission" date="2022-06" db="EMBL/GenBank/DDBJ databases">
        <title>Genome Sequence of Candolleomyces eurysporus.</title>
        <authorList>
            <person name="Buettner E."/>
        </authorList>
    </citation>
    <scope>NUCLEOTIDE SEQUENCE</scope>
    <source>
        <strain evidence="4">VTCC 930004</strain>
    </source>
</reference>
<organism evidence="4 5">
    <name type="scientific">Candolleomyces eurysporus</name>
    <dbReference type="NCBI Taxonomy" id="2828524"/>
    <lineage>
        <taxon>Eukaryota</taxon>
        <taxon>Fungi</taxon>
        <taxon>Dikarya</taxon>
        <taxon>Basidiomycota</taxon>
        <taxon>Agaricomycotina</taxon>
        <taxon>Agaricomycetes</taxon>
        <taxon>Agaricomycetidae</taxon>
        <taxon>Agaricales</taxon>
        <taxon>Agaricineae</taxon>
        <taxon>Psathyrellaceae</taxon>
        <taxon>Candolleomyces</taxon>
    </lineage>
</organism>
<feature type="region of interest" description="Disordered" evidence="2">
    <location>
        <begin position="591"/>
        <end position="627"/>
    </location>
</feature>
<dbReference type="PANTHER" id="PTHR10039">
    <property type="entry name" value="AMELOGENIN"/>
    <property type="match status" value="1"/>
</dbReference>
<evidence type="ECO:0000313" key="5">
    <source>
        <dbReference type="Proteomes" id="UP001140091"/>
    </source>
</evidence>
<gene>
    <name evidence="4" type="ORF">H1R20_g11204</name>
</gene>
<name>A0A9W8J074_9AGAR</name>
<proteinExistence type="predicted"/>
<dbReference type="Pfam" id="PF24883">
    <property type="entry name" value="NPHP3_N"/>
    <property type="match status" value="2"/>
</dbReference>
<evidence type="ECO:0000256" key="1">
    <source>
        <dbReference type="ARBA" id="ARBA00022737"/>
    </source>
</evidence>
<dbReference type="Gene3D" id="3.40.50.300">
    <property type="entry name" value="P-loop containing nucleotide triphosphate hydrolases"/>
    <property type="match status" value="1"/>
</dbReference>
<protein>
    <recommendedName>
        <fullName evidence="3">NACHT domain-containing protein</fullName>
    </recommendedName>
</protein>
<dbReference type="InterPro" id="IPR007111">
    <property type="entry name" value="NACHT_NTPase"/>
</dbReference>
<dbReference type="InterPro" id="IPR056884">
    <property type="entry name" value="NPHP3-like_N"/>
</dbReference>
<comment type="caution">
    <text evidence="4">The sequence shown here is derived from an EMBL/GenBank/DDBJ whole genome shotgun (WGS) entry which is preliminary data.</text>
</comment>